<accession>A0A4U6X8U0</accession>
<evidence type="ECO:0000313" key="2">
    <source>
        <dbReference type="Proteomes" id="UP000310108"/>
    </source>
</evidence>
<sequence length="286" mass="31593">METRQHRPCPHEHCIQCMTTPSAGDTSSIAPGEVQQYRPQSDGTASSLSKNTASTLCASATFCSVLPPRATQPLRVTLIPTQHGYPLDAGFESSPSSNASHPPMIDFDVKTIHSFPVPTPRKEKRTSNNKYGFQQLKTFICKIPRDEPDWQAKRENFALTDIEGVLSAFADIMSPGRRVETASTSKISGYIRHRASEAANCCNRHLYDFGALVFLGECSVALQLGVDADVVNGAMRSFRGPSQTKTEDSTLRKYLEVPARVTRLMERLYPVECLRRDATHNDDSIG</sequence>
<evidence type="ECO:0000313" key="1">
    <source>
        <dbReference type="EMBL" id="TKW51980.1"/>
    </source>
</evidence>
<organism evidence="1 2">
    <name type="scientific">Colletotrichum tanaceti</name>
    <dbReference type="NCBI Taxonomy" id="1306861"/>
    <lineage>
        <taxon>Eukaryota</taxon>
        <taxon>Fungi</taxon>
        <taxon>Dikarya</taxon>
        <taxon>Ascomycota</taxon>
        <taxon>Pezizomycotina</taxon>
        <taxon>Sordariomycetes</taxon>
        <taxon>Hypocreomycetidae</taxon>
        <taxon>Glomerellales</taxon>
        <taxon>Glomerellaceae</taxon>
        <taxon>Colletotrichum</taxon>
        <taxon>Colletotrichum destructivum species complex</taxon>
    </lineage>
</organism>
<reference evidence="1 2" key="1">
    <citation type="journal article" date="2019" name="PLoS ONE">
        <title>Comparative genome analysis indicates high evolutionary potential of pathogenicity genes in Colletotrichum tanaceti.</title>
        <authorList>
            <person name="Lelwala R.V."/>
            <person name="Korhonen P.K."/>
            <person name="Young N.D."/>
            <person name="Scott J.B."/>
            <person name="Ades P.A."/>
            <person name="Gasser R.B."/>
            <person name="Taylor P.W.J."/>
        </authorList>
    </citation>
    <scope>NUCLEOTIDE SEQUENCE [LARGE SCALE GENOMIC DNA]</scope>
    <source>
        <strain evidence="1">BRIP57314</strain>
    </source>
</reference>
<dbReference type="OrthoDB" id="5088056at2759"/>
<protein>
    <submittedName>
        <fullName evidence="1">Uncharacterized protein</fullName>
    </submittedName>
</protein>
<dbReference type="AlphaFoldDB" id="A0A4U6X8U0"/>
<gene>
    <name evidence="1" type="ORF">CTA1_11027</name>
</gene>
<dbReference type="EMBL" id="PJEX01000269">
    <property type="protein sequence ID" value="TKW51980.1"/>
    <property type="molecule type" value="Genomic_DNA"/>
</dbReference>
<name>A0A4U6X8U0_9PEZI</name>
<dbReference type="Proteomes" id="UP000310108">
    <property type="component" value="Unassembled WGS sequence"/>
</dbReference>
<proteinExistence type="predicted"/>
<comment type="caution">
    <text evidence="1">The sequence shown here is derived from an EMBL/GenBank/DDBJ whole genome shotgun (WGS) entry which is preliminary data.</text>
</comment>
<keyword evidence="2" id="KW-1185">Reference proteome</keyword>